<evidence type="ECO:0000256" key="1">
    <source>
        <dbReference type="SAM" id="MobiDB-lite"/>
    </source>
</evidence>
<reference evidence="2 3" key="1">
    <citation type="journal article" date="2019" name="Sci. Rep.">
        <title>A high-quality genome of Eragrostis curvula grass provides insights into Poaceae evolution and supports new strategies to enhance forage quality.</title>
        <authorList>
            <person name="Carballo J."/>
            <person name="Santos B.A.C.M."/>
            <person name="Zappacosta D."/>
            <person name="Garbus I."/>
            <person name="Selva J.P."/>
            <person name="Gallo C.A."/>
            <person name="Diaz A."/>
            <person name="Albertini E."/>
            <person name="Caccamo M."/>
            <person name="Echenique V."/>
        </authorList>
    </citation>
    <scope>NUCLEOTIDE SEQUENCE [LARGE SCALE GENOMIC DNA]</scope>
    <source>
        <strain evidence="3">cv. Victoria</strain>
        <tissue evidence="2">Leaf</tissue>
    </source>
</reference>
<name>A0A5J9WGY2_9POAL</name>
<comment type="caution">
    <text evidence="2">The sequence shown here is derived from an EMBL/GenBank/DDBJ whole genome shotgun (WGS) entry which is preliminary data.</text>
</comment>
<feature type="compositionally biased region" description="Basic and acidic residues" evidence="1">
    <location>
        <begin position="139"/>
        <end position="150"/>
    </location>
</feature>
<accession>A0A5J9WGY2</accession>
<feature type="non-terminal residue" evidence="2">
    <location>
        <position position="163"/>
    </location>
</feature>
<feature type="region of interest" description="Disordered" evidence="1">
    <location>
        <begin position="124"/>
        <end position="163"/>
    </location>
</feature>
<dbReference type="AlphaFoldDB" id="A0A5J9WGY2"/>
<gene>
    <name evidence="2" type="ORF">EJB05_07051</name>
</gene>
<dbReference type="EMBL" id="RWGY01000004">
    <property type="protein sequence ID" value="TVU47448.1"/>
    <property type="molecule type" value="Genomic_DNA"/>
</dbReference>
<keyword evidence="3" id="KW-1185">Reference proteome</keyword>
<feature type="compositionally biased region" description="Basic residues" evidence="1">
    <location>
        <begin position="151"/>
        <end position="163"/>
    </location>
</feature>
<evidence type="ECO:0000313" key="2">
    <source>
        <dbReference type="EMBL" id="TVU47448.1"/>
    </source>
</evidence>
<evidence type="ECO:0000313" key="3">
    <source>
        <dbReference type="Proteomes" id="UP000324897"/>
    </source>
</evidence>
<sequence>MSSFTVPSMATPPSAAASPAWMPYTSMPHISEQRVPMPFTSAMTSECAPSLSTLSKMSRDMRKEIENIFQQAGCSMHAMQIVKRKFQKFVDDIRDELPTNQRSKFEEIEGFTGCTIPYQVNILPPKDHLSKGRVKKIRGHSDKGGSDKKKTEAKKKRKMRRFH</sequence>
<protein>
    <submittedName>
        <fullName evidence="2">Uncharacterized protein</fullName>
    </submittedName>
</protein>
<feature type="non-terminal residue" evidence="2">
    <location>
        <position position="1"/>
    </location>
</feature>
<dbReference type="OrthoDB" id="693193at2759"/>
<organism evidence="2 3">
    <name type="scientific">Eragrostis curvula</name>
    <name type="common">weeping love grass</name>
    <dbReference type="NCBI Taxonomy" id="38414"/>
    <lineage>
        <taxon>Eukaryota</taxon>
        <taxon>Viridiplantae</taxon>
        <taxon>Streptophyta</taxon>
        <taxon>Embryophyta</taxon>
        <taxon>Tracheophyta</taxon>
        <taxon>Spermatophyta</taxon>
        <taxon>Magnoliopsida</taxon>
        <taxon>Liliopsida</taxon>
        <taxon>Poales</taxon>
        <taxon>Poaceae</taxon>
        <taxon>PACMAD clade</taxon>
        <taxon>Chloridoideae</taxon>
        <taxon>Eragrostideae</taxon>
        <taxon>Eragrostidinae</taxon>
        <taxon>Eragrostis</taxon>
    </lineage>
</organism>
<dbReference type="Gramene" id="TVU47448">
    <property type="protein sequence ID" value="TVU47448"/>
    <property type="gene ID" value="EJB05_07051"/>
</dbReference>
<proteinExistence type="predicted"/>
<dbReference type="Proteomes" id="UP000324897">
    <property type="component" value="Chromosome 5"/>
</dbReference>